<accession>A0A388TCU7</accession>
<name>A0A388TCU7_TERA1</name>
<protein>
    <submittedName>
        <fullName evidence="1">Uncharacterized protein</fullName>
    </submittedName>
</protein>
<dbReference type="EMBL" id="BGZN01000070">
    <property type="protein sequence ID" value="GBR74704.1"/>
    <property type="molecule type" value="Genomic_DNA"/>
</dbReference>
<reference evidence="1 2" key="1">
    <citation type="journal article" date="2019" name="ISME J.">
        <title>Genome analyses of uncultured TG2/ZB3 bacteria in 'Margulisbacteria' specifically attached to ectosymbiotic spirochetes of protists in the termite gut.</title>
        <authorList>
            <person name="Utami Y.D."/>
            <person name="Kuwahara H."/>
            <person name="Igai K."/>
            <person name="Murakami T."/>
            <person name="Sugaya K."/>
            <person name="Morikawa T."/>
            <person name="Nagura Y."/>
            <person name="Yuki M."/>
            <person name="Deevong P."/>
            <person name="Inoue T."/>
            <person name="Kihara K."/>
            <person name="Lo N."/>
            <person name="Yamada A."/>
            <person name="Ohkuma M."/>
            <person name="Hongoh Y."/>
        </authorList>
    </citation>
    <scope>NUCLEOTIDE SEQUENCE [LARGE SCALE GENOMIC DNA]</scope>
    <source>
        <strain evidence="1">NkOx7-01</strain>
    </source>
</reference>
<sequence length="136" mass="15061">MTNKISVELGIGSVCRLKNGTGKVTQRELFGAGAVEAIKNFNSDIVLSRDSQGVNTNVPRRIVRHSPDGFEWGYGGSGPSDLALNILSIFVGQKAAEKDGLYQYFKWEFIATMPKQGGVIRREDILSWIKERSKNK</sequence>
<keyword evidence="2" id="KW-1185">Reference proteome</keyword>
<proteinExistence type="predicted"/>
<comment type="caution">
    <text evidence="1">The sequence shown here is derived from an EMBL/GenBank/DDBJ whole genome shotgun (WGS) entry which is preliminary data.</text>
</comment>
<organism evidence="1 2">
    <name type="scientific">Termititenax aidoneus</name>
    <dbReference type="NCBI Taxonomy" id="2218524"/>
    <lineage>
        <taxon>Bacteria</taxon>
        <taxon>Bacillati</taxon>
        <taxon>Candidatus Margulisiibacteriota</taxon>
        <taxon>Candidatus Termititenacia</taxon>
        <taxon>Candidatus Termititenacales</taxon>
        <taxon>Candidatus Termititenacaceae</taxon>
        <taxon>Candidatus Termititenax</taxon>
    </lineage>
</organism>
<dbReference type="Proteomes" id="UP000269352">
    <property type="component" value="Unassembled WGS sequence"/>
</dbReference>
<gene>
    <name evidence="1" type="ORF">NO1_1833</name>
</gene>
<dbReference type="Pfam" id="PF19663">
    <property type="entry name" value="DUF6166"/>
    <property type="match status" value="1"/>
</dbReference>
<dbReference type="InterPro" id="IPR046164">
    <property type="entry name" value="DUF6166"/>
</dbReference>
<dbReference type="AlphaFoldDB" id="A0A388TCU7"/>
<evidence type="ECO:0000313" key="2">
    <source>
        <dbReference type="Proteomes" id="UP000269352"/>
    </source>
</evidence>
<evidence type="ECO:0000313" key="1">
    <source>
        <dbReference type="EMBL" id="GBR74704.1"/>
    </source>
</evidence>